<gene>
    <name evidence="1" type="ORF">D7Y13_20855</name>
</gene>
<organism evidence="1 2">
    <name type="scientific">Corallococcus praedator</name>
    <dbReference type="NCBI Taxonomy" id="2316724"/>
    <lineage>
        <taxon>Bacteria</taxon>
        <taxon>Pseudomonadati</taxon>
        <taxon>Myxococcota</taxon>
        <taxon>Myxococcia</taxon>
        <taxon>Myxococcales</taxon>
        <taxon>Cystobacterineae</taxon>
        <taxon>Myxococcaceae</taxon>
        <taxon>Corallococcus</taxon>
    </lineage>
</organism>
<accession>A0ABX9QFV7</accession>
<protein>
    <recommendedName>
        <fullName evidence="3">Lipoprotein</fullName>
    </recommendedName>
</protein>
<keyword evidence="2" id="KW-1185">Reference proteome</keyword>
<name>A0ABX9QFV7_9BACT</name>
<dbReference type="SUPFAM" id="SSF102712">
    <property type="entry name" value="JAB1/MPN domain"/>
    <property type="match status" value="1"/>
</dbReference>
<evidence type="ECO:0000313" key="1">
    <source>
        <dbReference type="EMBL" id="RKI06124.1"/>
    </source>
</evidence>
<comment type="caution">
    <text evidence="1">The sequence shown here is derived from an EMBL/GenBank/DDBJ whole genome shotgun (WGS) entry which is preliminary data.</text>
</comment>
<dbReference type="Proteomes" id="UP000278907">
    <property type="component" value="Unassembled WGS sequence"/>
</dbReference>
<dbReference type="EMBL" id="RAWI01000159">
    <property type="protein sequence ID" value="RKI06124.1"/>
    <property type="molecule type" value="Genomic_DNA"/>
</dbReference>
<proteinExistence type="predicted"/>
<evidence type="ECO:0008006" key="3">
    <source>
        <dbReference type="Google" id="ProtNLM"/>
    </source>
</evidence>
<evidence type="ECO:0000313" key="2">
    <source>
        <dbReference type="Proteomes" id="UP000278907"/>
    </source>
</evidence>
<sequence>MRTRPSLRWLLPALLSACAGSTYRVRNEGSLFGRTGNTVWVQGPWEEIQPSTDVDEVIDQLCPAIMKLEGAAANDYGQEYCGAIYSLGDGTYYASHASPLGKTVPVGASRRKQCTPPSRVVDARGRTSTLADYHSHPWSPSPLSIFDLKNDNQLWFIRIQFDRGCTVMKYLPYKHVAHPGEVYVRRNATWILIGLLQSSLDKDLGIVTPVEAK</sequence>
<reference evidence="1 2" key="1">
    <citation type="submission" date="2018-09" db="EMBL/GenBank/DDBJ databases">
        <authorList>
            <person name="Livingstone P.G."/>
            <person name="Whitworth D.E."/>
        </authorList>
    </citation>
    <scope>NUCLEOTIDE SEQUENCE [LARGE SCALE GENOMIC DNA]</scope>
    <source>
        <strain evidence="1 2">CA031B</strain>
    </source>
</reference>